<evidence type="ECO:0000256" key="2">
    <source>
        <dbReference type="ARBA" id="ARBA00006188"/>
    </source>
</evidence>
<evidence type="ECO:0000256" key="3">
    <source>
        <dbReference type="ARBA" id="ARBA00012593"/>
    </source>
</evidence>
<evidence type="ECO:0000256" key="10">
    <source>
        <dbReference type="ARBA" id="ARBA00033442"/>
    </source>
</evidence>
<dbReference type="EMBL" id="RBNJ01002874">
    <property type="protein sequence ID" value="RUS31521.1"/>
    <property type="molecule type" value="Genomic_DNA"/>
</dbReference>
<name>A0A433QP12_9FUNG</name>
<keyword evidence="9" id="KW-0624">Polysaccharide degradation</keyword>
<evidence type="ECO:0000256" key="4">
    <source>
        <dbReference type="ARBA" id="ARBA00022729"/>
    </source>
</evidence>
<accession>A0A433QP12</accession>
<comment type="caution">
    <text evidence="14">The sequence shown here is derived from an EMBL/GenBank/DDBJ whole genome shotgun (WGS) entry which is preliminary data.</text>
</comment>
<keyword evidence="7" id="KW-0119">Carbohydrate metabolism</keyword>
<evidence type="ECO:0000256" key="11">
    <source>
        <dbReference type="ARBA" id="ARBA00033473"/>
    </source>
</evidence>
<dbReference type="SUPFAM" id="SSF48208">
    <property type="entry name" value="Six-hairpin glycosidases"/>
    <property type="match status" value="1"/>
</dbReference>
<evidence type="ECO:0000256" key="1">
    <source>
        <dbReference type="ARBA" id="ARBA00001863"/>
    </source>
</evidence>
<proteinExistence type="inferred from homology"/>
<feature type="signal peptide" evidence="12">
    <location>
        <begin position="1"/>
        <end position="20"/>
    </location>
</feature>
<keyword evidence="15" id="KW-1185">Reference proteome</keyword>
<reference evidence="14 15" key="1">
    <citation type="journal article" date="2018" name="New Phytol.">
        <title>Phylogenomics of Endogonaceae and evolution of mycorrhizas within Mucoromycota.</title>
        <authorList>
            <person name="Chang Y."/>
            <person name="Desiro A."/>
            <person name="Na H."/>
            <person name="Sandor L."/>
            <person name="Lipzen A."/>
            <person name="Clum A."/>
            <person name="Barry K."/>
            <person name="Grigoriev I.V."/>
            <person name="Martin F.M."/>
            <person name="Stajich J.E."/>
            <person name="Smith M.E."/>
            <person name="Bonito G."/>
            <person name="Spatafora J.W."/>
        </authorList>
    </citation>
    <scope>NUCLEOTIDE SEQUENCE [LARGE SCALE GENOMIC DNA]</scope>
    <source>
        <strain evidence="14 15">AD002</strain>
    </source>
</reference>
<dbReference type="InterPro" id="IPR011613">
    <property type="entry name" value="GH15-like"/>
</dbReference>
<dbReference type="AlphaFoldDB" id="A0A433QP12"/>
<organism evidence="14 15">
    <name type="scientific">Jimgerdemannia flammicorona</name>
    <dbReference type="NCBI Taxonomy" id="994334"/>
    <lineage>
        <taxon>Eukaryota</taxon>
        <taxon>Fungi</taxon>
        <taxon>Fungi incertae sedis</taxon>
        <taxon>Mucoromycota</taxon>
        <taxon>Mucoromycotina</taxon>
        <taxon>Endogonomycetes</taxon>
        <taxon>Endogonales</taxon>
        <taxon>Endogonaceae</taxon>
        <taxon>Jimgerdemannia</taxon>
    </lineage>
</organism>
<dbReference type="PRINTS" id="PR00736">
    <property type="entry name" value="GLHYDRLASE15"/>
</dbReference>
<dbReference type="InterPro" id="IPR012341">
    <property type="entry name" value="6hp_glycosidase-like_sf"/>
</dbReference>
<feature type="domain" description="GH15-like" evidence="13">
    <location>
        <begin position="37"/>
        <end position="452"/>
    </location>
</feature>
<dbReference type="Gene3D" id="1.50.10.10">
    <property type="match status" value="1"/>
</dbReference>
<evidence type="ECO:0000259" key="13">
    <source>
        <dbReference type="Pfam" id="PF00723"/>
    </source>
</evidence>
<keyword evidence="8" id="KW-0326">Glycosidase</keyword>
<dbReference type="PANTHER" id="PTHR31616">
    <property type="entry name" value="TREHALASE"/>
    <property type="match status" value="1"/>
</dbReference>
<keyword evidence="5" id="KW-0378">Hydrolase</keyword>
<dbReference type="GO" id="GO:0000324">
    <property type="term" value="C:fungal-type vacuole"/>
    <property type="evidence" value="ECO:0007669"/>
    <property type="project" value="TreeGrafter"/>
</dbReference>
<dbReference type="InterPro" id="IPR000165">
    <property type="entry name" value="Glucoamylase"/>
</dbReference>
<gene>
    <name evidence="14" type="ORF">BC938DRAFT_477659</name>
</gene>
<protein>
    <recommendedName>
        <fullName evidence="3">glucan 1,4-alpha-glucosidase</fullName>
        <ecNumber evidence="3">3.2.1.3</ecNumber>
    </recommendedName>
    <alternativeName>
        <fullName evidence="11">1,4-alpha-D-glucan glucohydrolase</fullName>
    </alternativeName>
    <alternativeName>
        <fullName evidence="10">Glucan 1,4-alpha-glucosidase</fullName>
    </alternativeName>
</protein>
<dbReference type="GO" id="GO:0004339">
    <property type="term" value="F:glucan 1,4-alpha-glucosidase activity"/>
    <property type="evidence" value="ECO:0007669"/>
    <property type="project" value="UniProtKB-EC"/>
</dbReference>
<dbReference type="Proteomes" id="UP000274822">
    <property type="component" value="Unassembled WGS sequence"/>
</dbReference>
<evidence type="ECO:0000256" key="8">
    <source>
        <dbReference type="ARBA" id="ARBA00023295"/>
    </source>
</evidence>
<dbReference type="PANTHER" id="PTHR31616:SF12">
    <property type="entry name" value="GLUCOAMYLASE"/>
    <property type="match status" value="1"/>
</dbReference>
<comment type="similarity">
    <text evidence="2">Belongs to the glycosyl hydrolase 15 family.</text>
</comment>
<evidence type="ECO:0000256" key="6">
    <source>
        <dbReference type="ARBA" id="ARBA00023180"/>
    </source>
</evidence>
<evidence type="ECO:0000256" key="5">
    <source>
        <dbReference type="ARBA" id="ARBA00022801"/>
    </source>
</evidence>
<dbReference type="Pfam" id="PF00723">
    <property type="entry name" value="Glyco_hydro_15"/>
    <property type="match status" value="1"/>
</dbReference>
<evidence type="ECO:0000256" key="12">
    <source>
        <dbReference type="SAM" id="SignalP"/>
    </source>
</evidence>
<sequence length="461" mass="50321">MVSIKFSLIAVCLAAATTNAQLASWITNETSIAYTKMYANIQPSGTVSGCVIASPSKSNPDYYYHWVRDAAMTMKVVVNQYNTTRAGDSTLVSMLKNFVTFSRTGQTEYTRCGCLGEPKFHVDGTSYTGDWGRPQNDGPAIRATALIKFAYSYIAQTGDVAYVKSKLYDSALPTYSVIKADLEYVAHNWQSTCFDLWEEVTGLHFFTLMVQRRALIEGAAFANYLGDTGAGTSYLQQAASILTSLNTFWDSSNGLIQTSLSSSSSKTSGLDTAQILGVLHGYANDGQFSPNNDKLLATTYLLKQRFQNLYPINYNNPTYATAIGRYPEDVYNGVGTSQGNPWILCTAAFAELYYKAAITYNQDGKIYVTSNNLNFLKQFYSSATSGAIYSSGSTEFTTIINGLNAGGDAFLNTIKWHANTDGSLGEEWDRTRGYNTGAADLTWSYASFITASLARAGTPAF</sequence>
<dbReference type="GO" id="GO:0000272">
    <property type="term" value="P:polysaccharide catabolic process"/>
    <property type="evidence" value="ECO:0007669"/>
    <property type="project" value="UniProtKB-KW"/>
</dbReference>
<evidence type="ECO:0000256" key="7">
    <source>
        <dbReference type="ARBA" id="ARBA00023277"/>
    </source>
</evidence>
<evidence type="ECO:0000313" key="15">
    <source>
        <dbReference type="Proteomes" id="UP000274822"/>
    </source>
</evidence>
<dbReference type="EC" id="3.2.1.3" evidence="3"/>
<evidence type="ECO:0000313" key="14">
    <source>
        <dbReference type="EMBL" id="RUS31521.1"/>
    </source>
</evidence>
<dbReference type="InterPro" id="IPR008928">
    <property type="entry name" value="6-hairpin_glycosidase_sf"/>
</dbReference>
<evidence type="ECO:0000256" key="9">
    <source>
        <dbReference type="ARBA" id="ARBA00023326"/>
    </source>
</evidence>
<feature type="chain" id="PRO_5019196156" description="glucan 1,4-alpha-glucosidase" evidence="12">
    <location>
        <begin position="21"/>
        <end position="461"/>
    </location>
</feature>
<comment type="catalytic activity">
    <reaction evidence="1">
        <text>Hydrolysis of terminal (1-&gt;4)-linked alpha-D-glucose residues successively from non-reducing ends of the chains with release of beta-D-glucose.</text>
        <dbReference type="EC" id="3.2.1.3"/>
    </reaction>
</comment>
<keyword evidence="4 12" id="KW-0732">Signal</keyword>
<keyword evidence="6" id="KW-0325">Glycoprotein</keyword>